<feature type="compositionally biased region" description="Polar residues" evidence="2">
    <location>
        <begin position="51"/>
        <end position="63"/>
    </location>
</feature>
<evidence type="ECO:0000256" key="1">
    <source>
        <dbReference type="SAM" id="Coils"/>
    </source>
</evidence>
<evidence type="ECO:0000313" key="3">
    <source>
        <dbReference type="EnsemblMetazoa" id="CLYHEMP009652.2"/>
    </source>
</evidence>
<feature type="compositionally biased region" description="Basic and acidic residues" evidence="2">
    <location>
        <begin position="206"/>
        <end position="221"/>
    </location>
</feature>
<keyword evidence="1" id="KW-0175">Coiled coil</keyword>
<dbReference type="EnsemblMetazoa" id="CLYHEMT009652.2">
    <property type="protein sequence ID" value="CLYHEMP009652.2"/>
    <property type="gene ID" value="CLYHEMG009652"/>
</dbReference>
<feature type="coiled-coil region" evidence="1">
    <location>
        <begin position="259"/>
        <end position="286"/>
    </location>
</feature>
<feature type="compositionally biased region" description="Low complexity" evidence="2">
    <location>
        <begin position="84"/>
        <end position="99"/>
    </location>
</feature>
<dbReference type="Proteomes" id="UP000594262">
    <property type="component" value="Unplaced"/>
</dbReference>
<name>A0A7M5VDX6_9CNID</name>
<feature type="compositionally biased region" description="Basic and acidic residues" evidence="2">
    <location>
        <begin position="41"/>
        <end position="50"/>
    </location>
</feature>
<reference evidence="3" key="1">
    <citation type="submission" date="2021-01" db="UniProtKB">
        <authorList>
            <consortium name="EnsemblMetazoa"/>
        </authorList>
    </citation>
    <scope>IDENTIFICATION</scope>
</reference>
<dbReference type="AlphaFoldDB" id="A0A7M5VDX6"/>
<proteinExistence type="predicted"/>
<accession>A0A7M5VDX6</accession>
<protein>
    <submittedName>
        <fullName evidence="3">Uncharacterized protein</fullName>
    </submittedName>
</protein>
<dbReference type="OrthoDB" id="5974792at2759"/>
<sequence length="412" mass="44993">MWRKEEAFMQNSVHFIRSLSDGEGCHDADRHDEVDDDSMPEVDHHDHVENNDGSDNPIESVSSESDDDNLKEVHSMPFDSPHNKSTAKLPKPKTPSTPLDKQHKPAKSSLSTPLDNQCKPAKSSPSTPLDKQRIPAKSSPSTPLGKQHKPAKSSPSTPLHKQHKPAKSSPSTPLDKQRNPAKSSPSTPLDKQHKPAKSSPSTQVDGKGKPAKTDFPSHNESPKSSASEILSPRKRLIASQMKGAAKSPYFQKPKSCYFCTLKENKAKETNAKIAELEDEIARLNRVLAGGNYIESLGRPKSGLIPSKIAKKYQLEQLAPGFDVYVDQEEFRTAATKSNGTGAVLFLLSCFYTHSELLEMNLTGENGKKPVNKEILKAIICSGQGGFQSKTCGGVAQQNRANKNQASQSFEPS</sequence>
<keyword evidence="4" id="KW-1185">Reference proteome</keyword>
<evidence type="ECO:0000256" key="2">
    <source>
        <dbReference type="SAM" id="MobiDB-lite"/>
    </source>
</evidence>
<organism evidence="3 4">
    <name type="scientific">Clytia hemisphaerica</name>
    <dbReference type="NCBI Taxonomy" id="252671"/>
    <lineage>
        <taxon>Eukaryota</taxon>
        <taxon>Metazoa</taxon>
        <taxon>Cnidaria</taxon>
        <taxon>Hydrozoa</taxon>
        <taxon>Hydroidolina</taxon>
        <taxon>Leptothecata</taxon>
        <taxon>Obeliida</taxon>
        <taxon>Clytiidae</taxon>
        <taxon>Clytia</taxon>
    </lineage>
</organism>
<feature type="compositionally biased region" description="Basic and acidic residues" evidence="2">
    <location>
        <begin position="23"/>
        <end position="33"/>
    </location>
</feature>
<feature type="region of interest" description="Disordered" evidence="2">
    <location>
        <begin position="17"/>
        <end position="231"/>
    </location>
</feature>
<evidence type="ECO:0000313" key="4">
    <source>
        <dbReference type="Proteomes" id="UP000594262"/>
    </source>
</evidence>
<feature type="compositionally biased region" description="Polar residues" evidence="2">
    <location>
        <begin position="168"/>
        <end position="189"/>
    </location>
</feature>